<dbReference type="EMBL" id="RXIC02000036">
    <property type="protein sequence ID" value="KAB1201681.1"/>
    <property type="molecule type" value="Genomic_DNA"/>
</dbReference>
<keyword evidence="5 8" id="KW-1133">Transmembrane helix</keyword>
<feature type="domain" description="ABC transporter" evidence="9">
    <location>
        <begin position="148"/>
        <end position="197"/>
    </location>
</feature>
<keyword evidence="12" id="KW-1185">Reference proteome</keyword>
<evidence type="ECO:0000259" key="9">
    <source>
        <dbReference type="Pfam" id="PF00005"/>
    </source>
</evidence>
<organism evidence="11 12">
    <name type="scientific">Morella rubra</name>
    <name type="common">Chinese bayberry</name>
    <dbReference type="NCBI Taxonomy" id="262757"/>
    <lineage>
        <taxon>Eukaryota</taxon>
        <taxon>Viridiplantae</taxon>
        <taxon>Streptophyta</taxon>
        <taxon>Embryophyta</taxon>
        <taxon>Tracheophyta</taxon>
        <taxon>Spermatophyta</taxon>
        <taxon>Magnoliopsida</taxon>
        <taxon>eudicotyledons</taxon>
        <taxon>Gunneridae</taxon>
        <taxon>Pentapetalae</taxon>
        <taxon>rosids</taxon>
        <taxon>fabids</taxon>
        <taxon>Fagales</taxon>
        <taxon>Myricaceae</taxon>
        <taxon>Morella</taxon>
    </lineage>
</organism>
<dbReference type="GO" id="GO:0140359">
    <property type="term" value="F:ABC-type transporter activity"/>
    <property type="evidence" value="ECO:0007669"/>
    <property type="project" value="InterPro"/>
</dbReference>
<dbReference type="PANTHER" id="PTHR48042:SF19">
    <property type="entry name" value="OS09G0472100 PROTEIN"/>
    <property type="match status" value="1"/>
</dbReference>
<protein>
    <submittedName>
        <fullName evidence="11">ABC transporter G family member 11</fullName>
    </submittedName>
</protein>
<comment type="subcellular location">
    <subcellularLocation>
        <location evidence="1">Membrane</location>
        <topology evidence="1">Multi-pass membrane protein</topology>
    </subcellularLocation>
</comment>
<comment type="caution">
    <text evidence="11">The sequence shown here is derived from an EMBL/GenBank/DDBJ whole genome shotgun (WGS) entry which is preliminary data.</text>
</comment>
<dbReference type="GO" id="GO:0005524">
    <property type="term" value="F:ATP binding"/>
    <property type="evidence" value="ECO:0007669"/>
    <property type="project" value="InterPro"/>
</dbReference>
<dbReference type="PANTHER" id="PTHR48042">
    <property type="entry name" value="ABC TRANSPORTER G FAMILY MEMBER 11"/>
    <property type="match status" value="1"/>
</dbReference>
<keyword evidence="4 8" id="KW-0812">Transmembrane</keyword>
<dbReference type="Pfam" id="PF00005">
    <property type="entry name" value="ABC_tran"/>
    <property type="match status" value="1"/>
</dbReference>
<gene>
    <name evidence="11" type="ORF">CJ030_MR0G000888</name>
</gene>
<evidence type="ECO:0000313" key="11">
    <source>
        <dbReference type="EMBL" id="KAB1201681.1"/>
    </source>
</evidence>
<dbReference type="SUPFAM" id="SSF52540">
    <property type="entry name" value="P-loop containing nucleoside triphosphate hydrolases"/>
    <property type="match status" value="1"/>
</dbReference>
<dbReference type="AlphaFoldDB" id="A0A6A1UN31"/>
<name>A0A6A1UN31_9ROSI</name>
<dbReference type="Gene3D" id="3.40.50.300">
    <property type="entry name" value="P-loop containing nucleotide triphosphate hydrolases"/>
    <property type="match status" value="1"/>
</dbReference>
<sequence>MFSNSLPHQQNHVDYPSGINVPRWSPKPSPTRSPVKEPVTSVAVGDFETQSIASSAKEDYNWPSANVDKSLPFSIGGFNHSATQLTIHKAASSLSVGSQVVSLATHPENHIAVNHVGSVSRRDGVFLTWTDLWVTVPDGKSGRRSILQGLTGYAAPGDVLAIMGPSGCGKSTLLDSLAGRLRSNTQRTGEILINGRKEALAFGTSFFASNGFPCPTLRNPSDHYLRTINRDFDADIEQGSVGATTTEEVIDILVKSYKSSGTFQEVKQLVSKICHQKGGSSVEKGRHASFITQCSVLTRRSFVNMYRDLGYYWLRLAIYIALCLCVGTIYYDIGMSYGSIQARGSMLMFVAAFLTFMAIGGFPSFVEDMKGSRTLRLLRAGTLRLHDIGRKPDDDRCQYSTRLPHGDHYWCRNTRRDDVDRRLLPTAQRSSQAFLEISNVLRRISQVRKPGILQERVRRIDIP</sequence>
<comment type="similarity">
    <text evidence="2">Belongs to the ABC transporter superfamily. ABCG family. Eye pigment precursor importer (TC 3.A.1.204) subfamily.</text>
</comment>
<evidence type="ECO:0000256" key="4">
    <source>
        <dbReference type="ARBA" id="ARBA00022692"/>
    </source>
</evidence>
<accession>A0A6A1UN31</accession>
<dbReference type="InterPro" id="IPR052215">
    <property type="entry name" value="Plant_ABCG"/>
</dbReference>
<feature type="compositionally biased region" description="Polar residues" evidence="7">
    <location>
        <begin position="1"/>
        <end position="12"/>
    </location>
</feature>
<feature type="region of interest" description="Disordered" evidence="7">
    <location>
        <begin position="1"/>
        <end position="38"/>
    </location>
</feature>
<evidence type="ECO:0000256" key="5">
    <source>
        <dbReference type="ARBA" id="ARBA00022989"/>
    </source>
</evidence>
<keyword evidence="3" id="KW-0813">Transport</keyword>
<dbReference type="Proteomes" id="UP000516437">
    <property type="component" value="Unassembled WGS sequence"/>
</dbReference>
<dbReference type="InterPro" id="IPR013525">
    <property type="entry name" value="ABC2_TM"/>
</dbReference>
<evidence type="ECO:0000259" key="10">
    <source>
        <dbReference type="Pfam" id="PF01061"/>
    </source>
</evidence>
<dbReference type="InterPro" id="IPR027417">
    <property type="entry name" value="P-loop_NTPase"/>
</dbReference>
<evidence type="ECO:0000256" key="8">
    <source>
        <dbReference type="SAM" id="Phobius"/>
    </source>
</evidence>
<feature type="transmembrane region" description="Helical" evidence="8">
    <location>
        <begin position="346"/>
        <end position="366"/>
    </location>
</feature>
<dbReference type="InterPro" id="IPR003439">
    <property type="entry name" value="ABC_transporter-like_ATP-bd"/>
</dbReference>
<evidence type="ECO:0000313" key="12">
    <source>
        <dbReference type="Proteomes" id="UP000516437"/>
    </source>
</evidence>
<feature type="domain" description="ABC-2 type transporter transmembrane" evidence="10">
    <location>
        <begin position="292"/>
        <end position="371"/>
    </location>
</feature>
<dbReference type="GO" id="GO:0016887">
    <property type="term" value="F:ATP hydrolysis activity"/>
    <property type="evidence" value="ECO:0007669"/>
    <property type="project" value="InterPro"/>
</dbReference>
<dbReference type="Pfam" id="PF01061">
    <property type="entry name" value="ABC2_membrane"/>
    <property type="match status" value="1"/>
</dbReference>
<evidence type="ECO:0000256" key="3">
    <source>
        <dbReference type="ARBA" id="ARBA00022448"/>
    </source>
</evidence>
<evidence type="ECO:0000256" key="2">
    <source>
        <dbReference type="ARBA" id="ARBA00005814"/>
    </source>
</evidence>
<feature type="transmembrane region" description="Helical" evidence="8">
    <location>
        <begin position="309"/>
        <end position="331"/>
    </location>
</feature>
<reference evidence="11 12" key="1">
    <citation type="journal article" date="2019" name="Plant Biotechnol. J.">
        <title>The red bayberry genome and genetic basis of sex determination.</title>
        <authorList>
            <person name="Jia H.M."/>
            <person name="Jia H.J."/>
            <person name="Cai Q.L."/>
            <person name="Wang Y."/>
            <person name="Zhao H.B."/>
            <person name="Yang W.F."/>
            <person name="Wang G.Y."/>
            <person name="Li Y.H."/>
            <person name="Zhan D.L."/>
            <person name="Shen Y.T."/>
            <person name="Niu Q.F."/>
            <person name="Chang L."/>
            <person name="Qiu J."/>
            <person name="Zhao L."/>
            <person name="Xie H.B."/>
            <person name="Fu W.Y."/>
            <person name="Jin J."/>
            <person name="Li X.W."/>
            <person name="Jiao Y."/>
            <person name="Zhou C.C."/>
            <person name="Tu T."/>
            <person name="Chai C.Y."/>
            <person name="Gao J.L."/>
            <person name="Fan L.J."/>
            <person name="van de Weg E."/>
            <person name="Wang J.Y."/>
            <person name="Gao Z.S."/>
        </authorList>
    </citation>
    <scope>NUCLEOTIDE SEQUENCE [LARGE SCALE GENOMIC DNA]</scope>
    <source>
        <tissue evidence="11">Leaves</tissue>
    </source>
</reference>
<evidence type="ECO:0000256" key="7">
    <source>
        <dbReference type="SAM" id="MobiDB-lite"/>
    </source>
</evidence>
<evidence type="ECO:0000256" key="6">
    <source>
        <dbReference type="ARBA" id="ARBA00023136"/>
    </source>
</evidence>
<proteinExistence type="inferred from homology"/>
<keyword evidence="6 8" id="KW-0472">Membrane</keyword>
<dbReference type="OrthoDB" id="1714495at2759"/>
<dbReference type="GO" id="GO:0016020">
    <property type="term" value="C:membrane"/>
    <property type="evidence" value="ECO:0007669"/>
    <property type="project" value="UniProtKB-SubCell"/>
</dbReference>
<evidence type="ECO:0000256" key="1">
    <source>
        <dbReference type="ARBA" id="ARBA00004141"/>
    </source>
</evidence>